<comment type="caution">
    <text evidence="8">The sequence shown here is derived from an EMBL/GenBank/DDBJ whole genome shotgun (WGS) entry which is preliminary data.</text>
</comment>
<dbReference type="Pfam" id="PF05567">
    <property type="entry name" value="T4P_PilY1"/>
    <property type="match status" value="1"/>
</dbReference>
<keyword evidence="4" id="KW-0479">Metal-binding</keyword>
<organism evidence="8 9">
    <name type="scientific">Zoogloea oleivorans</name>
    <dbReference type="NCBI Taxonomy" id="1552750"/>
    <lineage>
        <taxon>Bacteria</taxon>
        <taxon>Pseudomonadati</taxon>
        <taxon>Pseudomonadota</taxon>
        <taxon>Betaproteobacteria</taxon>
        <taxon>Rhodocyclales</taxon>
        <taxon>Zoogloeaceae</taxon>
        <taxon>Zoogloea</taxon>
    </lineage>
</organism>
<evidence type="ECO:0000256" key="2">
    <source>
        <dbReference type="ARBA" id="ARBA00008387"/>
    </source>
</evidence>
<keyword evidence="9" id="KW-1185">Reference proteome</keyword>
<proteinExistence type="inferred from homology"/>
<evidence type="ECO:0000256" key="4">
    <source>
        <dbReference type="ARBA" id="ARBA00022723"/>
    </source>
</evidence>
<evidence type="ECO:0000256" key="3">
    <source>
        <dbReference type="ARBA" id="ARBA00022558"/>
    </source>
</evidence>
<dbReference type="EMBL" id="SDKK01000014">
    <property type="protein sequence ID" value="TYC55135.1"/>
    <property type="molecule type" value="Genomic_DNA"/>
</dbReference>
<keyword evidence="3" id="KW-1029">Fimbrium biogenesis</keyword>
<keyword evidence="5" id="KW-0106">Calcium</keyword>
<dbReference type="Proteomes" id="UP000389128">
    <property type="component" value="Unassembled WGS sequence"/>
</dbReference>
<gene>
    <name evidence="8" type="ORF">ETQ85_15580</name>
</gene>
<evidence type="ECO:0000313" key="9">
    <source>
        <dbReference type="Proteomes" id="UP000389128"/>
    </source>
</evidence>
<reference evidence="8 9" key="1">
    <citation type="submission" date="2019-01" db="EMBL/GenBank/DDBJ databases">
        <title>Zoogloea oleivorans genome sequencing and assembly.</title>
        <authorList>
            <person name="Tancsics A."/>
            <person name="Farkas M."/>
            <person name="Kriszt B."/>
            <person name="Maroti G."/>
            <person name="Horvath B."/>
        </authorList>
    </citation>
    <scope>NUCLEOTIDE SEQUENCE [LARGE SCALE GENOMIC DNA]</scope>
    <source>
        <strain evidence="8 9">Buc</strain>
    </source>
</reference>
<evidence type="ECO:0000256" key="6">
    <source>
        <dbReference type="ARBA" id="ARBA00023263"/>
    </source>
</evidence>
<feature type="domain" description="PilY1 beta-propeller" evidence="7">
    <location>
        <begin position="769"/>
        <end position="1110"/>
    </location>
</feature>
<dbReference type="GO" id="GO:0046872">
    <property type="term" value="F:metal ion binding"/>
    <property type="evidence" value="ECO:0007669"/>
    <property type="project" value="UniProtKB-KW"/>
</dbReference>
<dbReference type="SUPFAM" id="SSF50998">
    <property type="entry name" value="Quinoprotein alcohol dehydrogenase-like"/>
    <property type="match status" value="1"/>
</dbReference>
<dbReference type="InterPro" id="IPR008707">
    <property type="entry name" value="B-propeller_PilY1"/>
</dbReference>
<keyword evidence="6" id="KW-0281">Fimbrium</keyword>
<sequence length="1285" mass="138479">MDCGLYGRMSQLLLRRSIIMQNSESFTQASACFFRGSASRLMLAAAVWTAIVPAARAADTALADLPISASQEAVPANVMLALSVEFPTALSHANFSQGNTAGVAALKAESTADPYFETTRKYLGYFESKFCYTFDEAGKYFKYAGPSNEVDFSCPKQWSGNYLNWATMQVSDLFRWAMTGGARDIDEPLDFSAASPVGKTVLVKGWSNDQGQDKNFPNKVISYSLIPKYTALDRSDTKNLVAVVLHKGIDVEFSYSSDDSPGSTVVKKLPVRVLVCDGTDTSKHEYQDNFYCQKYQNADKDKIVYKPVGLMQKNINKMRFGAVSYLNLNNSTYGDDEKLKAWDGGVIKAQIRDTKQEIYETGAFPSNPFPADKGGDTSVELTGAINYLNLFGYKARSFKRYDNVSEMYAVGLRYLLGPSGIGNVAAFSNMPAGVTATQIANIKDNFPVITKWDDPMFSALNGGLCQKQFIIGIGDTNNCCDYNLSGGEPPINAAVSGERFAGETARAWVTKLPSYNENSDYIAGLAYAANTKPLRSDFPKMRIKTFWVDALEYSVKAANNQYEKAAKYGAFNDTNGNGVPDDGEWNALGEKYKGVAIPDAYFPASDPDRLLSGLSSAFSQINSLIAAGAGAGLTSLSISETLTADATYQTRYDSQYWSGDLRGMKIDSINIATGVISTTMKWSAAAKLDTLVAGAGWDTARNVVTLKPNDSGTLIGAPFRLASLSAAQKTALGSTETEQGNVLNYLRGDTSKESTLSVRKTFRYRASVLGDIVDSAATYVGPPSAVYADAFNPGYSTFKAAKATRKPVVYVGANDGMLHAFDARVDSTDGGKELFALVPNAVFNGPDNQPSVSGLKALTDNGYLHHYYVNATPFVRDVDFNRAGTSATPTDSDWRSLLVVGLGKGGRSYVAVDVTDPSSFTSETNVAGKVLWEFTHEDMGFSYGRPFIVKTPKWGWVVVIAAGYNNTLGTSTGSSPGKGVIFVLNPKNGTLLQKIKTAQGTAATPAGLAHVSGYVPDYSDMKMDQLYAGDLLGNLWRFDFTSATATVPDLSTPIAKLETATGTAQPVTTEPLVEIASDLTRYVFVGTGRLLHNDDRNNTQTQTFYALRDGTVTNPYTTEEGKANQLPTGVDFPVKREKMVQVTSLIEGVTLAGDKPMGWYYDLTGRSGTAAEQVIINPQANEGLVSWVGTLMNQDKCNPAGESSTYAVKYGTAKSAFAKTEGNARVPIEFISSSSGLVGLRLVRYGSAIRLMGSFSAAESGPAFIGSQVGGIGDPRVLNWRIIGQ</sequence>
<dbReference type="GO" id="GO:0009289">
    <property type="term" value="C:pilus"/>
    <property type="evidence" value="ECO:0007669"/>
    <property type="project" value="UniProtKB-SubCell"/>
</dbReference>
<accession>A0A6C2CPD8</accession>
<evidence type="ECO:0000313" key="8">
    <source>
        <dbReference type="EMBL" id="TYC55135.1"/>
    </source>
</evidence>
<comment type="similarity">
    <text evidence="2">Belongs to the PilY1 family.</text>
</comment>
<evidence type="ECO:0000259" key="7">
    <source>
        <dbReference type="Pfam" id="PF05567"/>
    </source>
</evidence>
<protein>
    <recommendedName>
        <fullName evidence="7">PilY1 beta-propeller domain-containing protein</fullName>
    </recommendedName>
</protein>
<dbReference type="OrthoDB" id="7156875at2"/>
<evidence type="ECO:0000256" key="5">
    <source>
        <dbReference type="ARBA" id="ARBA00022837"/>
    </source>
</evidence>
<dbReference type="InterPro" id="IPR011047">
    <property type="entry name" value="Quinoprotein_ADH-like_sf"/>
</dbReference>
<comment type="subcellular location">
    <subcellularLocation>
        <location evidence="1">Fimbrium</location>
    </subcellularLocation>
</comment>
<evidence type="ECO:0000256" key="1">
    <source>
        <dbReference type="ARBA" id="ARBA00004561"/>
    </source>
</evidence>
<name>A0A6C2CPD8_9RHOO</name>